<organism evidence="4 5">
    <name type="scientific">Actinopolymorpha rutila</name>
    <dbReference type="NCBI Taxonomy" id="446787"/>
    <lineage>
        <taxon>Bacteria</taxon>
        <taxon>Bacillati</taxon>
        <taxon>Actinomycetota</taxon>
        <taxon>Actinomycetes</taxon>
        <taxon>Propionibacteriales</taxon>
        <taxon>Actinopolymorphaceae</taxon>
        <taxon>Actinopolymorpha</taxon>
    </lineage>
</organism>
<evidence type="ECO:0000313" key="4">
    <source>
        <dbReference type="EMBL" id="NYH87635.1"/>
    </source>
</evidence>
<dbReference type="Pfam" id="PF01494">
    <property type="entry name" value="FAD_binding_3"/>
    <property type="match status" value="1"/>
</dbReference>
<dbReference type="Proteomes" id="UP000579605">
    <property type="component" value="Unassembled WGS sequence"/>
</dbReference>
<gene>
    <name evidence="4" type="ORF">F4554_000273</name>
</gene>
<dbReference type="SUPFAM" id="SSF51905">
    <property type="entry name" value="FAD/NAD(P)-binding domain"/>
    <property type="match status" value="1"/>
</dbReference>
<dbReference type="GO" id="GO:0004497">
    <property type="term" value="F:monooxygenase activity"/>
    <property type="evidence" value="ECO:0007669"/>
    <property type="project" value="UniProtKB-KW"/>
</dbReference>
<reference evidence="4 5" key="1">
    <citation type="submission" date="2020-07" db="EMBL/GenBank/DDBJ databases">
        <title>Sequencing the genomes of 1000 actinobacteria strains.</title>
        <authorList>
            <person name="Klenk H.-P."/>
        </authorList>
    </citation>
    <scope>NUCLEOTIDE SEQUENCE [LARGE SCALE GENOMIC DNA]</scope>
    <source>
        <strain evidence="4 5">DSM 18448</strain>
    </source>
</reference>
<dbReference type="GO" id="GO:0071949">
    <property type="term" value="F:FAD binding"/>
    <property type="evidence" value="ECO:0007669"/>
    <property type="project" value="InterPro"/>
</dbReference>
<dbReference type="InterPro" id="IPR050493">
    <property type="entry name" value="FAD-dep_Monooxygenase_BioMet"/>
</dbReference>
<keyword evidence="2" id="KW-0503">Monooxygenase</keyword>
<evidence type="ECO:0000313" key="5">
    <source>
        <dbReference type="Proteomes" id="UP000579605"/>
    </source>
</evidence>
<proteinExistence type="predicted"/>
<keyword evidence="1" id="KW-0560">Oxidoreductase</keyword>
<dbReference type="AlphaFoldDB" id="A0A852Z5Z0"/>
<evidence type="ECO:0000256" key="1">
    <source>
        <dbReference type="ARBA" id="ARBA00023002"/>
    </source>
</evidence>
<protein>
    <submittedName>
        <fullName evidence="4">2-polyprenyl-6-methoxyphenol hydroxylase-like FAD-dependent oxidoreductase</fullName>
    </submittedName>
</protein>
<evidence type="ECO:0000256" key="2">
    <source>
        <dbReference type="ARBA" id="ARBA00023033"/>
    </source>
</evidence>
<dbReference type="Gene3D" id="3.50.50.60">
    <property type="entry name" value="FAD/NAD(P)-binding domain"/>
    <property type="match status" value="1"/>
</dbReference>
<dbReference type="PANTHER" id="PTHR13789">
    <property type="entry name" value="MONOOXYGENASE"/>
    <property type="match status" value="1"/>
</dbReference>
<dbReference type="EMBL" id="JACBZH010000001">
    <property type="protein sequence ID" value="NYH87635.1"/>
    <property type="molecule type" value="Genomic_DNA"/>
</dbReference>
<dbReference type="PRINTS" id="PR00420">
    <property type="entry name" value="RNGMNOXGNASE"/>
</dbReference>
<keyword evidence="5" id="KW-1185">Reference proteome</keyword>
<dbReference type="PANTHER" id="PTHR13789:SF309">
    <property type="entry name" value="PUTATIVE (AFU_ORTHOLOGUE AFUA_6G14510)-RELATED"/>
    <property type="match status" value="1"/>
</dbReference>
<feature type="domain" description="FAD-binding" evidence="3">
    <location>
        <begin position="2"/>
        <end position="193"/>
    </location>
</feature>
<evidence type="ECO:0000259" key="3">
    <source>
        <dbReference type="Pfam" id="PF01494"/>
    </source>
</evidence>
<name>A0A852Z5Z0_9ACTN</name>
<dbReference type="InterPro" id="IPR002938">
    <property type="entry name" value="FAD-bd"/>
</dbReference>
<dbReference type="InterPro" id="IPR036188">
    <property type="entry name" value="FAD/NAD-bd_sf"/>
</dbReference>
<comment type="caution">
    <text evidence="4">The sequence shown here is derived from an EMBL/GenBank/DDBJ whole genome shotgun (WGS) entry which is preliminary data.</text>
</comment>
<accession>A0A852Z5Z0</accession>
<sequence length="247" mass="27098">MGADGIRSVVRTLIDPTAPRPRYVGFLNTAGYARGLNLGIEPGVNHLVFGKRCFFGYVGHPNGDVWWFANPPRREEPDPAELAAVPADVWRAQLRELFRDDDVPALAAIDNTEQITTGWVTYDMPSVPAWHRGRTVLVGDAAHAVSPSAGQGASLAIEDAVVLGRALRDQSDPAAAFGTFEAARRPRVEQIVTQGRRNGSGKTAGPIGRVLRDATMPLAMKAMFRGDRDPFRWIWDHRTDWDETATT</sequence>